<dbReference type="Gene3D" id="3.40.630.30">
    <property type="match status" value="1"/>
</dbReference>
<evidence type="ECO:0000313" key="3">
    <source>
        <dbReference type="EMBL" id="MFD1571388.1"/>
    </source>
</evidence>
<evidence type="ECO:0000256" key="1">
    <source>
        <dbReference type="SAM" id="MobiDB-lite"/>
    </source>
</evidence>
<evidence type="ECO:0000259" key="2">
    <source>
        <dbReference type="PROSITE" id="PS51186"/>
    </source>
</evidence>
<dbReference type="RefSeq" id="WP_256417639.1">
    <property type="nucleotide sequence ID" value="NZ_JANHDL010000003.1"/>
</dbReference>
<dbReference type="EC" id="2.3.1.-" evidence="3"/>
<dbReference type="EMBL" id="JBHUDB010000011">
    <property type="protein sequence ID" value="MFD1571388.1"/>
    <property type="molecule type" value="Genomic_DNA"/>
</dbReference>
<dbReference type="SUPFAM" id="SSF55729">
    <property type="entry name" value="Acyl-CoA N-acyltransferases (Nat)"/>
    <property type="match status" value="1"/>
</dbReference>
<proteinExistence type="predicted"/>
<feature type="domain" description="N-acetyltransferase" evidence="2">
    <location>
        <begin position="23"/>
        <end position="162"/>
    </location>
</feature>
<comment type="caution">
    <text evidence="3">The sequence shown here is derived from an EMBL/GenBank/DDBJ whole genome shotgun (WGS) entry which is preliminary data.</text>
</comment>
<protein>
    <submittedName>
        <fullName evidence="3">GNAT family N-acetyltransferase</fullName>
        <ecNumber evidence="3">2.3.1.-</ecNumber>
    </submittedName>
</protein>
<dbReference type="Pfam" id="PF13508">
    <property type="entry name" value="Acetyltransf_7"/>
    <property type="match status" value="1"/>
</dbReference>
<reference evidence="3 4" key="1">
    <citation type="journal article" date="2019" name="Int. J. Syst. Evol. Microbiol.">
        <title>The Global Catalogue of Microorganisms (GCM) 10K type strain sequencing project: providing services to taxonomists for standard genome sequencing and annotation.</title>
        <authorList>
            <consortium name="The Broad Institute Genomics Platform"/>
            <consortium name="The Broad Institute Genome Sequencing Center for Infectious Disease"/>
            <person name="Wu L."/>
            <person name="Ma J."/>
        </authorList>
    </citation>
    <scope>NUCLEOTIDE SEQUENCE [LARGE SCALE GENOMIC DNA]</scope>
    <source>
        <strain evidence="3 4">CGMCC 1.12689</strain>
    </source>
</reference>
<dbReference type="InterPro" id="IPR016181">
    <property type="entry name" value="Acyl_CoA_acyltransferase"/>
</dbReference>
<feature type="compositionally biased region" description="Low complexity" evidence="1">
    <location>
        <begin position="9"/>
        <end position="22"/>
    </location>
</feature>
<dbReference type="AlphaFoldDB" id="A0ABD6C328"/>
<keyword evidence="3" id="KW-0808">Transferase</keyword>
<organism evidence="3 4">
    <name type="scientific">Halorubrum laminariae</name>
    <dbReference type="NCBI Taxonomy" id="1433523"/>
    <lineage>
        <taxon>Archaea</taxon>
        <taxon>Methanobacteriati</taxon>
        <taxon>Methanobacteriota</taxon>
        <taxon>Stenosarchaea group</taxon>
        <taxon>Halobacteria</taxon>
        <taxon>Halobacteriales</taxon>
        <taxon>Haloferacaceae</taxon>
        <taxon>Halorubrum</taxon>
    </lineage>
</organism>
<keyword evidence="3" id="KW-0012">Acyltransferase</keyword>
<evidence type="ECO:0000313" key="4">
    <source>
        <dbReference type="Proteomes" id="UP001597185"/>
    </source>
</evidence>
<name>A0ABD6C328_9EURY</name>
<dbReference type="GO" id="GO:0016746">
    <property type="term" value="F:acyltransferase activity"/>
    <property type="evidence" value="ECO:0007669"/>
    <property type="project" value="UniProtKB-KW"/>
</dbReference>
<dbReference type="InterPro" id="IPR000182">
    <property type="entry name" value="GNAT_dom"/>
</dbReference>
<gene>
    <name evidence="3" type="ORF">ACFR9T_12470</name>
</gene>
<dbReference type="PROSITE" id="PS51186">
    <property type="entry name" value="GNAT"/>
    <property type="match status" value="1"/>
</dbReference>
<accession>A0ABD6C328</accession>
<dbReference type="Proteomes" id="UP001597185">
    <property type="component" value="Unassembled WGS sequence"/>
</dbReference>
<feature type="region of interest" description="Disordered" evidence="1">
    <location>
        <begin position="1"/>
        <end position="27"/>
    </location>
</feature>
<sequence>MSGERDPSGEAPGGPAASPPDGVVIEPAVPDDRLDILRVLDAAMLETDAELVGAAIGDGDAVVARFDRTGAVVGALVATRPKPGRLHVDAVAVRRPRRGRGIGSALVAGEVRRGERDPETRAVTAEFDAELTGFYRNLGFDVASVADDDGSDGRFWGRQRVRDDSVE</sequence>
<keyword evidence="4" id="KW-1185">Reference proteome</keyword>